<accession>A0ABR2KQ19</accession>
<feature type="repeat" description="WD" evidence="3">
    <location>
        <begin position="54"/>
        <end position="85"/>
    </location>
</feature>
<dbReference type="EMBL" id="JAPFFF010000003">
    <property type="protein sequence ID" value="KAK8893215.1"/>
    <property type="molecule type" value="Genomic_DNA"/>
</dbReference>
<dbReference type="InterPro" id="IPR036322">
    <property type="entry name" value="WD40_repeat_dom_sf"/>
</dbReference>
<organism evidence="4 5">
    <name type="scientific">Tritrichomonas musculus</name>
    <dbReference type="NCBI Taxonomy" id="1915356"/>
    <lineage>
        <taxon>Eukaryota</taxon>
        <taxon>Metamonada</taxon>
        <taxon>Parabasalia</taxon>
        <taxon>Tritrichomonadida</taxon>
        <taxon>Tritrichomonadidae</taxon>
        <taxon>Tritrichomonas</taxon>
    </lineage>
</organism>
<dbReference type="PANTHER" id="PTHR19856:SF0">
    <property type="entry name" value="WD REPEAT-CONTAINING PROTEIN 1"/>
    <property type="match status" value="1"/>
</dbReference>
<dbReference type="PANTHER" id="PTHR19856">
    <property type="entry name" value="WD-REPEATCONTAINING PROTEIN WDR1"/>
    <property type="match status" value="1"/>
</dbReference>
<comment type="caution">
    <text evidence="4">The sequence shown here is derived from an EMBL/GenBank/DDBJ whole genome shotgun (WGS) entry which is preliminary data.</text>
</comment>
<proteinExistence type="predicted"/>
<keyword evidence="5" id="KW-1185">Reference proteome</keyword>
<feature type="repeat" description="WD" evidence="3">
    <location>
        <begin position="511"/>
        <end position="551"/>
    </location>
</feature>
<sequence>MTVTPKDLYAPHPLPRRGLGFFISYCDRLGRICYSVDNVVYQRGLDKLLDTDYYSEHQDKVSLASYSPTGLFIASSDVEGRLRIWAPTNKEHILKLEARPISGPVYDMSWTEDNERLACIGKGQKSYGCVINAKTGASLGEVMGHTAVVQSCALRAQRPFRFVTGGDDCQSVFYKGPPFKFDHTAHDHDKFILCVRYAPDGSVYITTGLDGKLCIYDGPTGEHKATHQLPCGVSTVSFSPDSKQVLCSLMDGRNVIVNVETGATEGEWSVGSEVYHQQMGCLWTKNIKFSISLNGDFNYLEEGGKVRTEYGHTAAVNNVVSIPGGFVSGDAVGRVLFWKNGEAPYACFSPEGESAPVCGMVVLPGNDKVAVSRLDGVLTILNVADGTVNATWTLGKKGSGQLVAKNDYIATYLDKNLLVIRGQTVNTYPLSFAPAAIAVSQDGAEIALGENKTVHFYTPNGEETAKVTGLFKECCAIAYSPDNTKVAASSINKEIMIWDRSDLENPLIDGWRFHSLAITKILWIDNENLVTVSKDRSIRLWSMKKRRVNIECPRAHVQSITDAEWLEENLLITSGIDGALRTWTIEKIQA</sequence>
<evidence type="ECO:0000313" key="4">
    <source>
        <dbReference type="EMBL" id="KAK8893215.1"/>
    </source>
</evidence>
<feature type="repeat" description="WD" evidence="3">
    <location>
        <begin position="185"/>
        <end position="226"/>
    </location>
</feature>
<dbReference type="SUPFAM" id="SSF50978">
    <property type="entry name" value="WD40 repeat-like"/>
    <property type="match status" value="2"/>
</dbReference>
<dbReference type="Proteomes" id="UP001470230">
    <property type="component" value="Unassembled WGS sequence"/>
</dbReference>
<feature type="repeat" description="WD" evidence="3">
    <location>
        <begin position="553"/>
        <end position="590"/>
    </location>
</feature>
<keyword evidence="2" id="KW-0677">Repeat</keyword>
<protein>
    <submittedName>
        <fullName evidence="4">WD40 repeat-like protein</fullName>
    </submittedName>
</protein>
<dbReference type="Pfam" id="PF00400">
    <property type="entry name" value="WD40"/>
    <property type="match status" value="4"/>
</dbReference>
<evidence type="ECO:0000256" key="3">
    <source>
        <dbReference type="PROSITE-ProRule" id="PRU00221"/>
    </source>
</evidence>
<reference evidence="4 5" key="1">
    <citation type="submission" date="2024-04" db="EMBL/GenBank/DDBJ databases">
        <title>Tritrichomonas musculus Genome.</title>
        <authorList>
            <person name="Alves-Ferreira E."/>
            <person name="Grigg M."/>
            <person name="Lorenzi H."/>
            <person name="Galac M."/>
        </authorList>
    </citation>
    <scope>NUCLEOTIDE SEQUENCE [LARGE SCALE GENOMIC DNA]</scope>
    <source>
        <strain evidence="4 5">EAF2021</strain>
    </source>
</reference>
<dbReference type="InterPro" id="IPR015943">
    <property type="entry name" value="WD40/YVTN_repeat-like_dom_sf"/>
</dbReference>
<gene>
    <name evidence="4" type="ORF">M9Y10_021631</name>
</gene>
<dbReference type="Gene3D" id="2.130.10.10">
    <property type="entry name" value="YVTN repeat-like/Quinoprotein amine dehydrogenase"/>
    <property type="match status" value="2"/>
</dbReference>
<dbReference type="PROSITE" id="PS50294">
    <property type="entry name" value="WD_REPEATS_REGION"/>
    <property type="match status" value="2"/>
</dbReference>
<dbReference type="PROSITE" id="PS50082">
    <property type="entry name" value="WD_REPEATS_2"/>
    <property type="match status" value="4"/>
</dbReference>
<name>A0ABR2KQ19_9EUKA</name>
<keyword evidence="1 3" id="KW-0853">WD repeat</keyword>
<dbReference type="SMART" id="SM00320">
    <property type="entry name" value="WD40"/>
    <property type="match status" value="9"/>
</dbReference>
<evidence type="ECO:0000256" key="2">
    <source>
        <dbReference type="ARBA" id="ARBA00022737"/>
    </source>
</evidence>
<evidence type="ECO:0000313" key="5">
    <source>
        <dbReference type="Proteomes" id="UP001470230"/>
    </source>
</evidence>
<evidence type="ECO:0000256" key="1">
    <source>
        <dbReference type="ARBA" id="ARBA00022574"/>
    </source>
</evidence>
<dbReference type="InterPro" id="IPR001680">
    <property type="entry name" value="WD40_rpt"/>
</dbReference>